<dbReference type="HOGENOM" id="CLU_2486800_0_0_1"/>
<sequence length="87" mass="9876">MKNKKKKPCRCHIKDSAESMGNGLWVNHRGKISSFHSSPVSLRNVTGNLFISKESALRFFKFPIAVGSSWEYVLFEIEIKESSDKEG</sequence>
<organism evidence="1 3">
    <name type="scientific">Medicago truncatula</name>
    <name type="common">Barrel medic</name>
    <name type="synonym">Medicago tribuloides</name>
    <dbReference type="NCBI Taxonomy" id="3880"/>
    <lineage>
        <taxon>Eukaryota</taxon>
        <taxon>Viridiplantae</taxon>
        <taxon>Streptophyta</taxon>
        <taxon>Embryophyta</taxon>
        <taxon>Tracheophyta</taxon>
        <taxon>Spermatophyta</taxon>
        <taxon>Magnoliopsida</taxon>
        <taxon>eudicotyledons</taxon>
        <taxon>Gunneridae</taxon>
        <taxon>Pentapetalae</taxon>
        <taxon>rosids</taxon>
        <taxon>fabids</taxon>
        <taxon>Fabales</taxon>
        <taxon>Fabaceae</taxon>
        <taxon>Papilionoideae</taxon>
        <taxon>50 kb inversion clade</taxon>
        <taxon>NPAAA clade</taxon>
        <taxon>Hologalegina</taxon>
        <taxon>IRL clade</taxon>
        <taxon>Trifolieae</taxon>
        <taxon>Medicago</taxon>
    </lineage>
</organism>
<dbReference type="Proteomes" id="UP000002051">
    <property type="component" value="Chromosome 4"/>
</dbReference>
<proteinExistence type="predicted"/>
<reference evidence="1 3" key="2">
    <citation type="journal article" date="2014" name="BMC Genomics">
        <title>An improved genome release (version Mt4.0) for the model legume Medicago truncatula.</title>
        <authorList>
            <person name="Tang H."/>
            <person name="Krishnakumar V."/>
            <person name="Bidwell S."/>
            <person name="Rosen B."/>
            <person name="Chan A."/>
            <person name="Zhou S."/>
            <person name="Gentzbittel L."/>
            <person name="Childs K.L."/>
            <person name="Yandell M."/>
            <person name="Gundlach H."/>
            <person name="Mayer K.F."/>
            <person name="Schwartz D.C."/>
            <person name="Town C.D."/>
        </authorList>
    </citation>
    <scope>GENOME REANNOTATION</scope>
    <source>
        <strain evidence="2 3">cv. Jemalong A17</strain>
    </source>
</reference>
<reference evidence="2" key="3">
    <citation type="submission" date="2015-04" db="UniProtKB">
        <authorList>
            <consortium name="EnsemblPlants"/>
        </authorList>
    </citation>
    <scope>IDENTIFICATION</scope>
    <source>
        <strain evidence="2">cv. Jemalong A17</strain>
    </source>
</reference>
<name>G7JKF3_MEDTR</name>
<dbReference type="PaxDb" id="3880-AES92680"/>
<evidence type="ECO:0000313" key="3">
    <source>
        <dbReference type="Proteomes" id="UP000002051"/>
    </source>
</evidence>
<evidence type="ECO:0000313" key="1">
    <source>
        <dbReference type="EMBL" id="AES92680.1"/>
    </source>
</evidence>
<evidence type="ECO:0000313" key="2">
    <source>
        <dbReference type="EnsemblPlants" id="AES92680"/>
    </source>
</evidence>
<dbReference type="EMBL" id="CM001220">
    <property type="protein sequence ID" value="AES92680.1"/>
    <property type="molecule type" value="Genomic_DNA"/>
</dbReference>
<accession>G7JKF3</accession>
<dbReference type="EnsemblPlants" id="AES92680">
    <property type="protein sequence ID" value="AES92680"/>
    <property type="gene ID" value="MTR_4g132710"/>
</dbReference>
<protein>
    <submittedName>
        <fullName evidence="1 2">Uncharacterized protein</fullName>
    </submittedName>
</protein>
<dbReference type="AlphaFoldDB" id="G7JKF3"/>
<keyword evidence="3" id="KW-1185">Reference proteome</keyword>
<reference evidence="1 3" key="1">
    <citation type="journal article" date="2011" name="Nature">
        <title>The Medicago genome provides insight into the evolution of rhizobial symbioses.</title>
        <authorList>
            <person name="Young N.D."/>
            <person name="Debelle F."/>
            <person name="Oldroyd G.E."/>
            <person name="Geurts R."/>
            <person name="Cannon S.B."/>
            <person name="Udvardi M.K."/>
            <person name="Benedito V.A."/>
            <person name="Mayer K.F."/>
            <person name="Gouzy J."/>
            <person name="Schoof H."/>
            <person name="Van de Peer Y."/>
            <person name="Proost S."/>
            <person name="Cook D.R."/>
            <person name="Meyers B.C."/>
            <person name="Spannagl M."/>
            <person name="Cheung F."/>
            <person name="De Mita S."/>
            <person name="Krishnakumar V."/>
            <person name="Gundlach H."/>
            <person name="Zhou S."/>
            <person name="Mudge J."/>
            <person name="Bharti A.K."/>
            <person name="Murray J.D."/>
            <person name="Naoumkina M.A."/>
            <person name="Rosen B."/>
            <person name="Silverstein K.A."/>
            <person name="Tang H."/>
            <person name="Rombauts S."/>
            <person name="Zhao P.X."/>
            <person name="Zhou P."/>
            <person name="Barbe V."/>
            <person name="Bardou P."/>
            <person name="Bechner M."/>
            <person name="Bellec A."/>
            <person name="Berger A."/>
            <person name="Berges H."/>
            <person name="Bidwell S."/>
            <person name="Bisseling T."/>
            <person name="Choisne N."/>
            <person name="Couloux A."/>
            <person name="Denny R."/>
            <person name="Deshpande S."/>
            <person name="Dai X."/>
            <person name="Doyle J.J."/>
            <person name="Dudez A.M."/>
            <person name="Farmer A.D."/>
            <person name="Fouteau S."/>
            <person name="Franken C."/>
            <person name="Gibelin C."/>
            <person name="Gish J."/>
            <person name="Goldstein S."/>
            <person name="Gonzalez A.J."/>
            <person name="Green P.J."/>
            <person name="Hallab A."/>
            <person name="Hartog M."/>
            <person name="Hua A."/>
            <person name="Humphray S.J."/>
            <person name="Jeong D.H."/>
            <person name="Jing Y."/>
            <person name="Jocker A."/>
            <person name="Kenton S.M."/>
            <person name="Kim D.J."/>
            <person name="Klee K."/>
            <person name="Lai H."/>
            <person name="Lang C."/>
            <person name="Lin S."/>
            <person name="Macmil S.L."/>
            <person name="Magdelenat G."/>
            <person name="Matthews L."/>
            <person name="McCorrison J."/>
            <person name="Monaghan E.L."/>
            <person name="Mun J.H."/>
            <person name="Najar F.Z."/>
            <person name="Nicholson C."/>
            <person name="Noirot C."/>
            <person name="O'Bleness M."/>
            <person name="Paule C.R."/>
            <person name="Poulain J."/>
            <person name="Prion F."/>
            <person name="Qin B."/>
            <person name="Qu C."/>
            <person name="Retzel E.F."/>
            <person name="Riddle C."/>
            <person name="Sallet E."/>
            <person name="Samain S."/>
            <person name="Samson N."/>
            <person name="Sanders I."/>
            <person name="Saurat O."/>
            <person name="Scarpelli C."/>
            <person name="Schiex T."/>
            <person name="Segurens B."/>
            <person name="Severin A.J."/>
            <person name="Sherrier D.J."/>
            <person name="Shi R."/>
            <person name="Sims S."/>
            <person name="Singer S.R."/>
            <person name="Sinharoy S."/>
            <person name="Sterck L."/>
            <person name="Viollet A."/>
            <person name="Wang B.B."/>
            <person name="Wang K."/>
            <person name="Wang M."/>
            <person name="Wang X."/>
            <person name="Warfsmann J."/>
            <person name="Weissenbach J."/>
            <person name="White D.D."/>
            <person name="White J.D."/>
            <person name="Wiley G.B."/>
            <person name="Wincker P."/>
            <person name="Xing Y."/>
            <person name="Yang L."/>
            <person name="Yao Z."/>
            <person name="Ying F."/>
            <person name="Zhai J."/>
            <person name="Zhou L."/>
            <person name="Zuber A."/>
            <person name="Denarie J."/>
            <person name="Dixon R.A."/>
            <person name="May G.D."/>
            <person name="Schwartz D.C."/>
            <person name="Rogers J."/>
            <person name="Quetier F."/>
            <person name="Town C.D."/>
            <person name="Roe B.A."/>
        </authorList>
    </citation>
    <scope>NUCLEOTIDE SEQUENCE [LARGE SCALE GENOMIC DNA]</scope>
    <source>
        <strain evidence="1">A17</strain>
        <strain evidence="2 3">cv. Jemalong A17</strain>
    </source>
</reference>
<gene>
    <name evidence="1" type="ordered locus">MTR_4g132710</name>
</gene>